<name>A0ABT2TK09_9FIRM</name>
<dbReference type="CDD" id="cd00093">
    <property type="entry name" value="HTH_XRE"/>
    <property type="match status" value="1"/>
</dbReference>
<protein>
    <submittedName>
        <fullName evidence="4">Helix-turn-helix domain-containing protein</fullName>
    </submittedName>
</protein>
<dbReference type="Gene3D" id="1.10.260.40">
    <property type="entry name" value="lambda repressor-like DNA-binding domains"/>
    <property type="match status" value="1"/>
</dbReference>
<dbReference type="Proteomes" id="UP001652442">
    <property type="component" value="Unassembled WGS sequence"/>
</dbReference>
<evidence type="ECO:0000313" key="4">
    <source>
        <dbReference type="EMBL" id="MCU6761972.1"/>
    </source>
</evidence>
<dbReference type="InterPro" id="IPR001387">
    <property type="entry name" value="Cro/C1-type_HTH"/>
</dbReference>
<keyword evidence="2" id="KW-0812">Transmembrane</keyword>
<dbReference type="PANTHER" id="PTHR46558:SF11">
    <property type="entry name" value="HTH-TYPE TRANSCRIPTIONAL REGULATOR XRE"/>
    <property type="match status" value="1"/>
</dbReference>
<proteinExistence type="predicted"/>
<dbReference type="PROSITE" id="PS50943">
    <property type="entry name" value="HTH_CROC1"/>
    <property type="match status" value="1"/>
</dbReference>
<dbReference type="SUPFAM" id="SSF47413">
    <property type="entry name" value="lambda repressor-like DNA-binding domains"/>
    <property type="match status" value="1"/>
</dbReference>
<feature type="transmembrane region" description="Helical" evidence="2">
    <location>
        <begin position="184"/>
        <end position="201"/>
    </location>
</feature>
<organism evidence="4 5">
    <name type="scientific">Brotonthovivens ammoniilytica</name>
    <dbReference type="NCBI Taxonomy" id="2981725"/>
    <lineage>
        <taxon>Bacteria</taxon>
        <taxon>Bacillati</taxon>
        <taxon>Bacillota</taxon>
        <taxon>Clostridia</taxon>
        <taxon>Lachnospirales</taxon>
        <taxon>Lachnospiraceae</taxon>
        <taxon>Brotonthovivens</taxon>
    </lineage>
</organism>
<feature type="transmembrane region" description="Helical" evidence="2">
    <location>
        <begin position="103"/>
        <end position="121"/>
    </location>
</feature>
<keyword evidence="1" id="KW-0238">DNA-binding</keyword>
<accession>A0ABT2TK09</accession>
<keyword evidence="5" id="KW-1185">Reference proteome</keyword>
<keyword evidence="2" id="KW-1133">Transmembrane helix</keyword>
<evidence type="ECO:0000259" key="3">
    <source>
        <dbReference type="PROSITE" id="PS50943"/>
    </source>
</evidence>
<sequence>MDAQKFGTFIAQCRKEKGMTQSELAAKIMVTDKAVSRWERGKGFPDINLLLPLAEALEVSVLELMHSERQKEKAQLFQDDTAIVHLMENAVEMNKRNKHQDRLITCIACITMLFVTFFIKFYGYGSIGGGIVAGAFIAFIPIGLYLLISNRKDITGRKIYAIFTVLGICLTLALLTFLHVNLQILIWGTFFLLFLIIIVLIA</sequence>
<comment type="caution">
    <text evidence="4">The sequence shown here is derived from an EMBL/GenBank/DDBJ whole genome shotgun (WGS) entry which is preliminary data.</text>
</comment>
<feature type="domain" description="HTH cro/C1-type" evidence="3">
    <location>
        <begin position="10"/>
        <end position="64"/>
    </location>
</feature>
<feature type="transmembrane region" description="Helical" evidence="2">
    <location>
        <begin position="159"/>
        <end position="178"/>
    </location>
</feature>
<dbReference type="InterPro" id="IPR010982">
    <property type="entry name" value="Lambda_DNA-bd_dom_sf"/>
</dbReference>
<dbReference type="EMBL" id="JAOQJQ010000002">
    <property type="protein sequence ID" value="MCU6761972.1"/>
    <property type="molecule type" value="Genomic_DNA"/>
</dbReference>
<dbReference type="PANTHER" id="PTHR46558">
    <property type="entry name" value="TRACRIPTIONAL REGULATORY PROTEIN-RELATED-RELATED"/>
    <property type="match status" value="1"/>
</dbReference>
<evidence type="ECO:0000256" key="1">
    <source>
        <dbReference type="ARBA" id="ARBA00023125"/>
    </source>
</evidence>
<dbReference type="RefSeq" id="WP_158424737.1">
    <property type="nucleotide sequence ID" value="NZ_JAOQJQ010000002.1"/>
</dbReference>
<dbReference type="SMART" id="SM00530">
    <property type="entry name" value="HTH_XRE"/>
    <property type="match status" value="1"/>
</dbReference>
<evidence type="ECO:0000256" key="2">
    <source>
        <dbReference type="SAM" id="Phobius"/>
    </source>
</evidence>
<keyword evidence="2" id="KW-0472">Membrane</keyword>
<evidence type="ECO:0000313" key="5">
    <source>
        <dbReference type="Proteomes" id="UP001652442"/>
    </source>
</evidence>
<gene>
    <name evidence="4" type="ORF">OCV88_06395</name>
</gene>
<reference evidence="4 5" key="1">
    <citation type="journal article" date="2021" name="ISME Commun">
        <title>Automated analysis of genomic sequences facilitates high-throughput and comprehensive description of bacteria.</title>
        <authorList>
            <person name="Hitch T.C.A."/>
        </authorList>
    </citation>
    <scope>NUCLEOTIDE SEQUENCE [LARGE SCALE GENOMIC DNA]</scope>
    <source>
        <strain evidence="4 5">Sanger_109</strain>
    </source>
</reference>
<dbReference type="Pfam" id="PF01381">
    <property type="entry name" value="HTH_3"/>
    <property type="match status" value="1"/>
</dbReference>
<feature type="transmembrane region" description="Helical" evidence="2">
    <location>
        <begin position="127"/>
        <end position="147"/>
    </location>
</feature>